<dbReference type="InterPro" id="IPR000326">
    <property type="entry name" value="PAP2/HPO"/>
</dbReference>
<keyword evidence="3 6" id="KW-0812">Transmembrane</keyword>
<evidence type="ECO:0000313" key="8">
    <source>
        <dbReference type="EMBL" id="CAG9795966.1"/>
    </source>
</evidence>
<evidence type="ECO:0000256" key="5">
    <source>
        <dbReference type="ARBA" id="ARBA00023136"/>
    </source>
</evidence>
<evidence type="ECO:0000256" key="6">
    <source>
        <dbReference type="SAM" id="Phobius"/>
    </source>
</evidence>
<gene>
    <name evidence="8" type="ORF">DIATSA_LOCUS13194</name>
</gene>
<protein>
    <recommendedName>
        <fullName evidence="7">Phosphatidic acid phosphatase type 2/haloperoxidase domain-containing protein</fullName>
    </recommendedName>
</protein>
<evidence type="ECO:0000259" key="7">
    <source>
        <dbReference type="SMART" id="SM00014"/>
    </source>
</evidence>
<sequence length="314" mass="35907">MNMCSKCRSTPVLSTRRDLEGQETSDRHSMRHSRLWTILIDIPLIIIVVALIGLFEIGVIPSHRAGFFCNDQSLAFPYRGDTVSTSVLVSTIFLAPLIVILVTELIFQEQEYNYREKTIASMKNTLWVYRNYIYGMIFNFAVIEIMKGITGSPRPTFFYICEPDTGKTCNGSEFVSTFECTSTRFSKWMQNDSYHSFPSGHTSLSVHCGLFIAWYLQKRAFDWRFRTVFVVPLVQLICISFAAISSLTRITDRRHHWWDVVIGFVIGLFTFLYAAIVLSRGSAINRTEKPISSSIHQSVKSLIYNPRTIDSVSP</sequence>
<dbReference type="GO" id="GO:0008195">
    <property type="term" value="F:phosphatidate phosphatase activity"/>
    <property type="evidence" value="ECO:0007669"/>
    <property type="project" value="TreeGrafter"/>
</dbReference>
<dbReference type="GO" id="GO:0046839">
    <property type="term" value="P:phospholipid dephosphorylation"/>
    <property type="evidence" value="ECO:0007669"/>
    <property type="project" value="TreeGrafter"/>
</dbReference>
<dbReference type="GO" id="GO:0006644">
    <property type="term" value="P:phospholipid metabolic process"/>
    <property type="evidence" value="ECO:0007669"/>
    <property type="project" value="InterPro"/>
</dbReference>
<dbReference type="OrthoDB" id="8907274at2759"/>
<comment type="subcellular location">
    <subcellularLocation>
        <location evidence="1">Membrane</location>
        <topology evidence="1">Multi-pass membrane protein</topology>
    </subcellularLocation>
</comment>
<dbReference type="InterPro" id="IPR036938">
    <property type="entry name" value="PAP2/HPO_sf"/>
</dbReference>
<feature type="transmembrane region" description="Helical" evidence="6">
    <location>
        <begin position="128"/>
        <end position="149"/>
    </location>
</feature>
<dbReference type="GO" id="GO:0007165">
    <property type="term" value="P:signal transduction"/>
    <property type="evidence" value="ECO:0007669"/>
    <property type="project" value="TreeGrafter"/>
</dbReference>
<reference evidence="8" key="1">
    <citation type="submission" date="2021-12" db="EMBL/GenBank/DDBJ databases">
        <authorList>
            <person name="King R."/>
        </authorList>
    </citation>
    <scope>NUCLEOTIDE SEQUENCE</scope>
</reference>
<reference evidence="8" key="2">
    <citation type="submission" date="2022-10" db="EMBL/GenBank/DDBJ databases">
        <authorList>
            <consortium name="ENA_rothamsted_submissions"/>
            <consortium name="culmorum"/>
            <person name="King R."/>
        </authorList>
    </citation>
    <scope>NUCLEOTIDE SEQUENCE</scope>
</reference>
<name>A0A9N9WLR0_9NEOP</name>
<proteinExistence type="inferred from homology"/>
<dbReference type="InterPro" id="IPR043216">
    <property type="entry name" value="PAP-like"/>
</dbReference>
<keyword evidence="5 6" id="KW-0472">Membrane</keyword>
<comment type="similarity">
    <text evidence="2">Belongs to the PA-phosphatase related phosphoesterase family.</text>
</comment>
<feature type="transmembrane region" description="Helical" evidence="6">
    <location>
        <begin position="197"/>
        <end position="216"/>
    </location>
</feature>
<feature type="transmembrane region" description="Helical" evidence="6">
    <location>
        <begin position="260"/>
        <end position="279"/>
    </location>
</feature>
<dbReference type="GO" id="GO:0005886">
    <property type="term" value="C:plasma membrane"/>
    <property type="evidence" value="ECO:0007669"/>
    <property type="project" value="TreeGrafter"/>
</dbReference>
<dbReference type="Proteomes" id="UP001153714">
    <property type="component" value="Chromosome 8"/>
</dbReference>
<dbReference type="PANTHER" id="PTHR10165:SF103">
    <property type="entry name" value="PHOSPHOLIPID PHOSPHATASE HOMOLOG 1.2 HOMOLOG"/>
    <property type="match status" value="1"/>
</dbReference>
<evidence type="ECO:0000313" key="9">
    <source>
        <dbReference type="Proteomes" id="UP001153714"/>
    </source>
</evidence>
<accession>A0A9N9WLR0</accession>
<keyword evidence="4 6" id="KW-1133">Transmembrane helix</keyword>
<feature type="domain" description="Phosphatidic acid phosphatase type 2/haloperoxidase" evidence="7">
    <location>
        <begin position="128"/>
        <end position="275"/>
    </location>
</feature>
<dbReference type="AlphaFoldDB" id="A0A9N9WLR0"/>
<feature type="transmembrane region" description="Helical" evidence="6">
    <location>
        <begin position="228"/>
        <end position="248"/>
    </location>
</feature>
<dbReference type="SUPFAM" id="SSF48317">
    <property type="entry name" value="Acid phosphatase/Vanadium-dependent haloperoxidase"/>
    <property type="match status" value="1"/>
</dbReference>
<feature type="transmembrane region" description="Helical" evidence="6">
    <location>
        <begin position="35"/>
        <end position="55"/>
    </location>
</feature>
<dbReference type="EMBL" id="OU893339">
    <property type="protein sequence ID" value="CAG9795966.1"/>
    <property type="molecule type" value="Genomic_DNA"/>
</dbReference>
<organism evidence="8 9">
    <name type="scientific">Diatraea saccharalis</name>
    <name type="common">sugarcane borer</name>
    <dbReference type="NCBI Taxonomy" id="40085"/>
    <lineage>
        <taxon>Eukaryota</taxon>
        <taxon>Metazoa</taxon>
        <taxon>Ecdysozoa</taxon>
        <taxon>Arthropoda</taxon>
        <taxon>Hexapoda</taxon>
        <taxon>Insecta</taxon>
        <taxon>Pterygota</taxon>
        <taxon>Neoptera</taxon>
        <taxon>Endopterygota</taxon>
        <taxon>Lepidoptera</taxon>
        <taxon>Glossata</taxon>
        <taxon>Ditrysia</taxon>
        <taxon>Pyraloidea</taxon>
        <taxon>Crambidae</taxon>
        <taxon>Crambinae</taxon>
        <taxon>Diatraea</taxon>
    </lineage>
</organism>
<evidence type="ECO:0000256" key="3">
    <source>
        <dbReference type="ARBA" id="ARBA00022692"/>
    </source>
</evidence>
<evidence type="ECO:0000256" key="1">
    <source>
        <dbReference type="ARBA" id="ARBA00004141"/>
    </source>
</evidence>
<evidence type="ECO:0000256" key="2">
    <source>
        <dbReference type="ARBA" id="ARBA00008816"/>
    </source>
</evidence>
<dbReference type="PANTHER" id="PTHR10165">
    <property type="entry name" value="LIPID PHOSPHATE PHOSPHATASE"/>
    <property type="match status" value="1"/>
</dbReference>
<dbReference type="Gene3D" id="1.20.144.10">
    <property type="entry name" value="Phosphatidic acid phosphatase type 2/haloperoxidase"/>
    <property type="match status" value="1"/>
</dbReference>
<feature type="transmembrane region" description="Helical" evidence="6">
    <location>
        <begin position="87"/>
        <end position="107"/>
    </location>
</feature>
<keyword evidence="9" id="KW-1185">Reference proteome</keyword>
<dbReference type="Pfam" id="PF01569">
    <property type="entry name" value="PAP2"/>
    <property type="match status" value="1"/>
</dbReference>
<evidence type="ECO:0000256" key="4">
    <source>
        <dbReference type="ARBA" id="ARBA00022989"/>
    </source>
</evidence>
<dbReference type="SMART" id="SM00014">
    <property type="entry name" value="acidPPc"/>
    <property type="match status" value="1"/>
</dbReference>